<dbReference type="GO" id="GO:0044218">
    <property type="term" value="C:other organism cell membrane"/>
    <property type="evidence" value="ECO:0007669"/>
    <property type="project" value="UniProtKB-KW"/>
</dbReference>
<evidence type="ECO:0000256" key="4">
    <source>
        <dbReference type="ARBA" id="ARBA00023298"/>
    </source>
</evidence>
<dbReference type="Gene3D" id="2.60.270.20">
    <property type="entry name" value="Cytolysin/lectin"/>
    <property type="match status" value="1"/>
</dbReference>
<dbReference type="GO" id="GO:0046930">
    <property type="term" value="C:pore complex"/>
    <property type="evidence" value="ECO:0007669"/>
    <property type="project" value="InterPro"/>
</dbReference>
<evidence type="ECO:0000313" key="6">
    <source>
        <dbReference type="Ensembl" id="ENSAMXP00000030555.1"/>
    </source>
</evidence>
<keyword evidence="4" id="KW-1053">Target membrane</keyword>
<evidence type="ECO:0000313" key="7">
    <source>
        <dbReference type="Proteomes" id="UP000018467"/>
    </source>
</evidence>
<dbReference type="InterPro" id="IPR015926">
    <property type="entry name" value="Cytolysin/lectin"/>
</dbReference>
<organism evidence="6 7">
    <name type="scientific">Astyanax mexicanus</name>
    <name type="common">Blind cave fish</name>
    <name type="synonym">Astyanax fasciatus mexicanus</name>
    <dbReference type="NCBI Taxonomy" id="7994"/>
    <lineage>
        <taxon>Eukaryota</taxon>
        <taxon>Metazoa</taxon>
        <taxon>Chordata</taxon>
        <taxon>Craniata</taxon>
        <taxon>Vertebrata</taxon>
        <taxon>Euteleostomi</taxon>
        <taxon>Actinopterygii</taxon>
        <taxon>Neopterygii</taxon>
        <taxon>Teleostei</taxon>
        <taxon>Ostariophysi</taxon>
        <taxon>Characiformes</taxon>
        <taxon>Characoidei</taxon>
        <taxon>Acestrorhamphidae</taxon>
        <taxon>Acestrorhamphinae</taxon>
        <taxon>Astyanax</taxon>
    </lineage>
</organism>
<evidence type="ECO:0000256" key="2">
    <source>
        <dbReference type="ARBA" id="ARBA00004532"/>
    </source>
</evidence>
<protein>
    <submittedName>
        <fullName evidence="6">Uncharacterized protein</fullName>
    </submittedName>
</protein>
<dbReference type="Pfam" id="PF06369">
    <property type="entry name" value="Anemone_cytotox"/>
    <property type="match status" value="1"/>
</dbReference>
<reference evidence="6" key="3">
    <citation type="submission" date="2025-08" db="UniProtKB">
        <authorList>
            <consortium name="Ensembl"/>
        </authorList>
    </citation>
    <scope>IDENTIFICATION</scope>
</reference>
<dbReference type="GO" id="GO:0015267">
    <property type="term" value="F:channel activity"/>
    <property type="evidence" value="ECO:0007669"/>
    <property type="project" value="InterPro"/>
</dbReference>
<name>A0A3B1ILW6_ASTMX</name>
<reference evidence="7" key="2">
    <citation type="journal article" date="2014" name="Nat. Commun.">
        <title>The cavefish genome reveals candidate genes for eye loss.</title>
        <authorList>
            <person name="McGaugh S.E."/>
            <person name="Gross J.B."/>
            <person name="Aken B."/>
            <person name="Blin M."/>
            <person name="Borowsky R."/>
            <person name="Chalopin D."/>
            <person name="Hinaux H."/>
            <person name="Jeffery W.R."/>
            <person name="Keene A."/>
            <person name="Ma L."/>
            <person name="Minx P."/>
            <person name="Murphy D."/>
            <person name="O'Quin K.E."/>
            <person name="Retaux S."/>
            <person name="Rohner N."/>
            <person name="Searle S.M."/>
            <person name="Stahl B.A."/>
            <person name="Tabin C."/>
            <person name="Volff J.N."/>
            <person name="Yoshizawa M."/>
            <person name="Warren W.C."/>
        </authorList>
    </citation>
    <scope>NUCLEOTIDE SEQUENCE [LARGE SCALE GENOMIC DNA]</scope>
    <source>
        <strain evidence="7">female</strain>
    </source>
</reference>
<dbReference type="STRING" id="7994.ENSAMXP00000030555"/>
<dbReference type="Proteomes" id="UP000018467">
    <property type="component" value="Unassembled WGS sequence"/>
</dbReference>
<dbReference type="Bgee" id="ENSAMXG00000033570">
    <property type="expression patterns" value="Expressed in pharyngeal gill and 4 other cell types or tissues"/>
</dbReference>
<reference evidence="7" key="1">
    <citation type="submission" date="2013-03" db="EMBL/GenBank/DDBJ databases">
        <authorList>
            <person name="Jeffery W."/>
            <person name="Warren W."/>
            <person name="Wilson R.K."/>
        </authorList>
    </citation>
    <scope>NUCLEOTIDE SEQUENCE</scope>
    <source>
        <strain evidence="7">female</strain>
    </source>
</reference>
<proteinExistence type="predicted"/>
<keyword evidence="5" id="KW-0166">Nematocyst</keyword>
<dbReference type="GO" id="GO:0042151">
    <property type="term" value="C:nematocyst"/>
    <property type="evidence" value="ECO:0007669"/>
    <property type="project" value="UniProtKB-SubCell"/>
</dbReference>
<evidence type="ECO:0000256" key="1">
    <source>
        <dbReference type="ARBA" id="ARBA00004175"/>
    </source>
</evidence>
<reference evidence="6" key="4">
    <citation type="submission" date="2025-09" db="UniProtKB">
        <authorList>
            <consortium name="Ensembl"/>
        </authorList>
    </citation>
    <scope>IDENTIFICATION</scope>
</reference>
<dbReference type="GO" id="GO:0051715">
    <property type="term" value="P:cytolysis in another organism"/>
    <property type="evidence" value="ECO:0007669"/>
    <property type="project" value="InterPro"/>
</dbReference>
<accession>A0A3B1ILW6</accession>
<dbReference type="AlphaFoldDB" id="A0A3B1ILW6"/>
<dbReference type="GeneTree" id="ENSGT00940000164286"/>
<dbReference type="SUPFAM" id="SSF63724">
    <property type="entry name" value="Cytolysin/lectin"/>
    <property type="match status" value="1"/>
</dbReference>
<keyword evidence="4" id="KW-0472">Membrane</keyword>
<dbReference type="InParanoid" id="A0A3B1ILW6"/>
<keyword evidence="7" id="KW-1185">Reference proteome</keyword>
<sequence length="215" mass="24450">MLVCVFVQIICFSWTIRYLYMEHLYVAIAANTPQLINTDRSVTIYISNSSSQCTLKHPRIYTYSGYCQEAPHPIIAKNTQKSCSFTKTTCSIYGSDGVLTYQILNDRNDCIGELAIMFSVPYNYKTYGNCFALGIFEPECPCDVNLYNKMYHESGTFTRGNGTGSSIKYSRNAVTLEGTMSPQSKSKMIVELCDVFCYSKPKDDCQPFFSLQYYH</sequence>
<comment type="subcellular location">
    <subcellularLocation>
        <location evidence="2">Nematocyst</location>
    </subcellularLocation>
    <subcellularLocation>
        <location evidence="1">Target cell membrane</location>
    </subcellularLocation>
</comment>
<keyword evidence="3" id="KW-1052">Target cell membrane</keyword>
<dbReference type="InterPro" id="IPR050677">
    <property type="entry name" value="Actinoporin_PFT"/>
</dbReference>
<dbReference type="GO" id="GO:0046931">
    <property type="term" value="P:pore complex assembly"/>
    <property type="evidence" value="ECO:0007669"/>
    <property type="project" value="InterPro"/>
</dbReference>
<dbReference type="PANTHER" id="PTHR40388">
    <property type="entry name" value="BRYOPORIN"/>
    <property type="match status" value="1"/>
</dbReference>
<evidence type="ECO:0000256" key="5">
    <source>
        <dbReference type="ARBA" id="ARBA00023331"/>
    </source>
</evidence>
<evidence type="ECO:0000256" key="3">
    <source>
        <dbReference type="ARBA" id="ARBA00022537"/>
    </source>
</evidence>
<dbReference type="InterPro" id="IPR009104">
    <property type="entry name" value="Anemon_actinoporin-like"/>
</dbReference>
<dbReference type="PANTHER" id="PTHR40388:SF1">
    <property type="entry name" value="BRYOPORIN"/>
    <property type="match status" value="1"/>
</dbReference>
<dbReference type="GO" id="GO:0006812">
    <property type="term" value="P:monoatomic cation transport"/>
    <property type="evidence" value="ECO:0007669"/>
    <property type="project" value="InterPro"/>
</dbReference>
<dbReference type="Ensembl" id="ENSAMXT00000033175.1">
    <property type="protein sequence ID" value="ENSAMXP00000030555.1"/>
    <property type="gene ID" value="ENSAMXG00000033570.1"/>
</dbReference>